<dbReference type="EMBL" id="JAEUWV010000009">
    <property type="protein sequence ID" value="MCO6394749.1"/>
    <property type="molecule type" value="Genomic_DNA"/>
</dbReference>
<dbReference type="Gene3D" id="2.60.120.10">
    <property type="entry name" value="Jelly Rolls"/>
    <property type="match status" value="1"/>
</dbReference>
<accession>A0AAW5HTU8</accession>
<evidence type="ECO:0000256" key="5">
    <source>
        <dbReference type="ARBA" id="ARBA00022777"/>
    </source>
</evidence>
<dbReference type="InterPro" id="IPR036097">
    <property type="entry name" value="HisK_dim/P_sf"/>
</dbReference>
<dbReference type="EC" id="2.7.13.3" evidence="3"/>
<sequence>MIPHSTIAVIGASEASRTVQSIVRDAFGDTHTVLTYPSLTDLPRTDDLALITVTVHEHGLTKDHPLVAFLDDAHYEHTRIIVLTTAPSVSGLDRLSELGRLDMLVYTPEIHDEALARNLQQQLTRYWASRYHDNPELASKYDQPAAPALDVELSDEEIIKHIIDAADRHLGRQPRLVFPPGVNLTTEGKEVEEVILTISGEVVLQRSTDAGDITMHRGSTGQVIGLLALAGTRIGFFTARTTTEVTAVQLPMDQLNYLLDIAPGLDRMLAVLLVRSYDRRLRRSEDIQVHQHEMTAELEQERARLSTALRNLEEARRELMSQARFASLGELAAGVAHELNNPMAAIERTAAHLGEDVDKLLAASPNRKWREGVLKAFEQAKLAPSVSTKEARRLRRELTEIIGDRALAQRWVLAGLHDAAFAKQVARSRRLDFETIERAAAIGTGVRNLSTAATRITELVASLRSYARPDGDPVTDVNVHEGIDDTLRLISHRLDHVEVIRDYAELPNITCMPGQLAQVWTNLLTNAAEAMQDTGVGGTITIRTSTPEPGWVEVDVIDDGPGIPGERLERLFEPRFTTKNGQVRFGMGIGLSVCRSIINKHHGTIALESSPRGTQASVRLRINGPRRHHEPHHSDS</sequence>
<dbReference type="AlphaFoldDB" id="A0AAW5HTU8"/>
<dbReference type="InterPro" id="IPR005467">
    <property type="entry name" value="His_kinase_dom"/>
</dbReference>
<feature type="coiled-coil region" evidence="7">
    <location>
        <begin position="295"/>
        <end position="322"/>
    </location>
</feature>
<dbReference type="SMART" id="SM00387">
    <property type="entry name" value="HATPase_c"/>
    <property type="match status" value="1"/>
</dbReference>
<feature type="domain" description="Cyclic nucleotide-binding" evidence="8">
    <location>
        <begin position="178"/>
        <end position="259"/>
    </location>
</feature>
<keyword evidence="11" id="KW-1185">Reference proteome</keyword>
<comment type="catalytic activity">
    <reaction evidence="1">
        <text>ATP + protein L-histidine = ADP + protein N-phospho-L-histidine.</text>
        <dbReference type="EC" id="2.7.13.3"/>
    </reaction>
</comment>
<keyword evidence="5" id="KW-0418">Kinase</keyword>
<comment type="subcellular location">
    <subcellularLocation>
        <location evidence="2">Cell membrane</location>
    </subcellularLocation>
</comment>
<reference evidence="10 11" key="1">
    <citation type="submission" date="2021-01" db="EMBL/GenBank/DDBJ databases">
        <title>Identification and Characterization of Corynebacterium sp.</title>
        <authorList>
            <person name="Luo Q."/>
            <person name="Qu P."/>
            <person name="Chen Q."/>
        </authorList>
    </citation>
    <scope>NUCLEOTIDE SEQUENCE [LARGE SCALE GENOMIC DNA]</scope>
    <source>
        <strain evidence="10 11">MC-18</strain>
    </source>
</reference>
<evidence type="ECO:0000256" key="4">
    <source>
        <dbReference type="ARBA" id="ARBA00022553"/>
    </source>
</evidence>
<dbReference type="InterPro" id="IPR018490">
    <property type="entry name" value="cNMP-bd_dom_sf"/>
</dbReference>
<feature type="domain" description="Histidine kinase" evidence="9">
    <location>
        <begin position="334"/>
        <end position="624"/>
    </location>
</feature>
<evidence type="ECO:0000313" key="10">
    <source>
        <dbReference type="EMBL" id="MCO6394749.1"/>
    </source>
</evidence>
<keyword evidence="7" id="KW-0175">Coiled coil</keyword>
<dbReference type="SUPFAM" id="SSF51206">
    <property type="entry name" value="cAMP-binding domain-like"/>
    <property type="match status" value="1"/>
</dbReference>
<dbReference type="InterPro" id="IPR003661">
    <property type="entry name" value="HisK_dim/P_dom"/>
</dbReference>
<dbReference type="PROSITE" id="PS50042">
    <property type="entry name" value="CNMP_BINDING_3"/>
    <property type="match status" value="1"/>
</dbReference>
<dbReference type="Gene3D" id="1.10.287.130">
    <property type="match status" value="1"/>
</dbReference>
<comment type="caution">
    <text evidence="10">The sequence shown here is derived from an EMBL/GenBank/DDBJ whole genome shotgun (WGS) entry which is preliminary data.</text>
</comment>
<dbReference type="Pfam" id="PF02518">
    <property type="entry name" value="HATPase_c"/>
    <property type="match status" value="1"/>
</dbReference>
<evidence type="ECO:0000256" key="3">
    <source>
        <dbReference type="ARBA" id="ARBA00012438"/>
    </source>
</evidence>
<dbReference type="GO" id="GO:0005886">
    <property type="term" value="C:plasma membrane"/>
    <property type="evidence" value="ECO:0007669"/>
    <property type="project" value="UniProtKB-SubCell"/>
</dbReference>
<dbReference type="RefSeq" id="WP_252931474.1">
    <property type="nucleotide sequence ID" value="NZ_JAEUWV010000009.1"/>
</dbReference>
<evidence type="ECO:0000259" key="9">
    <source>
        <dbReference type="PROSITE" id="PS50109"/>
    </source>
</evidence>
<dbReference type="Proteomes" id="UP001205920">
    <property type="component" value="Unassembled WGS sequence"/>
</dbReference>
<evidence type="ECO:0000256" key="6">
    <source>
        <dbReference type="ARBA" id="ARBA00023012"/>
    </source>
</evidence>
<dbReference type="CDD" id="cd00075">
    <property type="entry name" value="HATPase"/>
    <property type="match status" value="1"/>
</dbReference>
<dbReference type="InterPro" id="IPR036890">
    <property type="entry name" value="HATPase_C_sf"/>
</dbReference>
<dbReference type="CDD" id="cd00038">
    <property type="entry name" value="CAP_ED"/>
    <property type="match status" value="1"/>
</dbReference>
<dbReference type="PANTHER" id="PTHR43065:SF48">
    <property type="entry name" value="HISTIDINE KINASE"/>
    <property type="match status" value="1"/>
</dbReference>
<evidence type="ECO:0000256" key="7">
    <source>
        <dbReference type="SAM" id="Coils"/>
    </source>
</evidence>
<protein>
    <recommendedName>
        <fullName evidence="3">histidine kinase</fullName>
        <ecNumber evidence="3">2.7.13.3</ecNumber>
    </recommendedName>
</protein>
<proteinExistence type="predicted"/>
<dbReference type="PROSITE" id="PS50109">
    <property type="entry name" value="HIS_KIN"/>
    <property type="match status" value="1"/>
</dbReference>
<dbReference type="CDD" id="cd00082">
    <property type="entry name" value="HisKA"/>
    <property type="match status" value="1"/>
</dbReference>
<dbReference type="InterPro" id="IPR003594">
    <property type="entry name" value="HATPase_dom"/>
</dbReference>
<name>A0AAW5HTU8_9CORY</name>
<dbReference type="Pfam" id="PF00027">
    <property type="entry name" value="cNMP_binding"/>
    <property type="match status" value="1"/>
</dbReference>
<keyword evidence="6" id="KW-0902">Two-component regulatory system</keyword>
<dbReference type="SUPFAM" id="SSF47384">
    <property type="entry name" value="Homodimeric domain of signal transducing histidine kinase"/>
    <property type="match status" value="1"/>
</dbReference>
<evidence type="ECO:0000259" key="8">
    <source>
        <dbReference type="PROSITE" id="PS50042"/>
    </source>
</evidence>
<gene>
    <name evidence="10" type="ORF">JMN37_07140</name>
</gene>
<dbReference type="Gene3D" id="3.30.565.10">
    <property type="entry name" value="Histidine kinase-like ATPase, C-terminal domain"/>
    <property type="match status" value="1"/>
</dbReference>
<organism evidence="10 11">
    <name type="scientific">Corynebacterium lipophilum</name>
    <dbReference type="NCBI Taxonomy" id="2804918"/>
    <lineage>
        <taxon>Bacteria</taxon>
        <taxon>Bacillati</taxon>
        <taxon>Actinomycetota</taxon>
        <taxon>Actinomycetes</taxon>
        <taxon>Mycobacteriales</taxon>
        <taxon>Corynebacteriaceae</taxon>
        <taxon>Corynebacterium</taxon>
    </lineage>
</organism>
<keyword evidence="4" id="KW-0597">Phosphoprotein</keyword>
<evidence type="ECO:0000313" key="11">
    <source>
        <dbReference type="Proteomes" id="UP001205920"/>
    </source>
</evidence>
<dbReference type="SUPFAM" id="SSF55874">
    <property type="entry name" value="ATPase domain of HSP90 chaperone/DNA topoisomerase II/histidine kinase"/>
    <property type="match status" value="1"/>
</dbReference>
<dbReference type="GO" id="GO:0000155">
    <property type="term" value="F:phosphorelay sensor kinase activity"/>
    <property type="evidence" value="ECO:0007669"/>
    <property type="project" value="InterPro"/>
</dbReference>
<dbReference type="InterPro" id="IPR000595">
    <property type="entry name" value="cNMP-bd_dom"/>
</dbReference>
<keyword evidence="5" id="KW-0808">Transferase</keyword>
<evidence type="ECO:0000256" key="2">
    <source>
        <dbReference type="ARBA" id="ARBA00004236"/>
    </source>
</evidence>
<dbReference type="InterPro" id="IPR014710">
    <property type="entry name" value="RmlC-like_jellyroll"/>
</dbReference>
<dbReference type="InterPro" id="IPR004358">
    <property type="entry name" value="Sig_transdc_His_kin-like_C"/>
</dbReference>
<dbReference type="PRINTS" id="PR00344">
    <property type="entry name" value="BCTRLSENSOR"/>
</dbReference>
<evidence type="ECO:0000256" key="1">
    <source>
        <dbReference type="ARBA" id="ARBA00000085"/>
    </source>
</evidence>
<dbReference type="PANTHER" id="PTHR43065">
    <property type="entry name" value="SENSOR HISTIDINE KINASE"/>
    <property type="match status" value="1"/>
</dbReference>